<evidence type="ECO:0000259" key="2">
    <source>
        <dbReference type="Pfam" id="PF10756"/>
    </source>
</evidence>
<dbReference type="Proteomes" id="UP000249341">
    <property type="component" value="Unassembled WGS sequence"/>
</dbReference>
<protein>
    <submittedName>
        <fullName evidence="3">PH (Pleckstrin Homology) domain-containing protein</fullName>
    </submittedName>
</protein>
<gene>
    <name evidence="3" type="ORF">B0I29_12397</name>
</gene>
<feature type="domain" description="Low molecular weight protein antigen 6 PH" evidence="2">
    <location>
        <begin position="136"/>
        <end position="191"/>
    </location>
</feature>
<feature type="transmembrane region" description="Helical" evidence="1">
    <location>
        <begin position="44"/>
        <end position="62"/>
    </location>
</feature>
<dbReference type="Pfam" id="PF10756">
    <property type="entry name" value="bPH_6"/>
    <property type="match status" value="1"/>
</dbReference>
<evidence type="ECO:0000256" key="1">
    <source>
        <dbReference type="SAM" id="Phobius"/>
    </source>
</evidence>
<dbReference type="AlphaFoldDB" id="A0A327Z4K1"/>
<keyword evidence="1" id="KW-1133">Transmembrane helix</keyword>
<feature type="transmembrane region" description="Helical" evidence="1">
    <location>
        <begin position="83"/>
        <end position="102"/>
    </location>
</feature>
<dbReference type="InterPro" id="IPR019692">
    <property type="entry name" value="CFP-6_PH"/>
</dbReference>
<keyword evidence="4" id="KW-1185">Reference proteome</keyword>
<proteinExistence type="predicted"/>
<dbReference type="RefSeq" id="WP_111653991.1">
    <property type="nucleotide sequence ID" value="NZ_JACHWI010000003.1"/>
</dbReference>
<accession>A0A327Z4K1</accession>
<reference evidence="3 4" key="1">
    <citation type="submission" date="2018-06" db="EMBL/GenBank/DDBJ databases">
        <title>Genomic Encyclopedia of Type Strains, Phase III (KMG-III): the genomes of soil and plant-associated and newly described type strains.</title>
        <authorList>
            <person name="Whitman W."/>
        </authorList>
    </citation>
    <scope>NUCLEOTIDE SEQUENCE [LARGE SCALE GENOMIC DNA]</scope>
    <source>
        <strain evidence="3 4">CGMCC 4.7090</strain>
    </source>
</reference>
<name>A0A327Z4K1_9ACTN</name>
<dbReference type="EMBL" id="QLMJ01000023">
    <property type="protein sequence ID" value="RAK27463.1"/>
    <property type="molecule type" value="Genomic_DNA"/>
</dbReference>
<keyword evidence="1" id="KW-0472">Membrane</keyword>
<feature type="transmembrane region" description="Helical" evidence="1">
    <location>
        <begin position="108"/>
        <end position="128"/>
    </location>
</feature>
<evidence type="ECO:0000313" key="3">
    <source>
        <dbReference type="EMBL" id="RAK27463.1"/>
    </source>
</evidence>
<comment type="caution">
    <text evidence="3">The sequence shown here is derived from an EMBL/GenBank/DDBJ whole genome shotgun (WGS) entry which is preliminary data.</text>
</comment>
<sequence length="228" mass="24522">MIRTLSEVIARHRRPILIVTAALVATTLLARALGANPDTLAPCLFLPFLTADLLYLLTLVAPSTRRRPDAFEVDGAGFHTPRTGGVTLVGVAHLCLVGALALDPSGTTPMGIPFSWALAIGVALLALYPRALWHGVRLTITPDGLRNDKYAGTVTIPWQSIAEINPTDSTDQRLRLSLTSPDQVTVTGWTTSRRTLEFNGAGLPFVAATIRHYLNNPADRPHITTPPP</sequence>
<evidence type="ECO:0000313" key="4">
    <source>
        <dbReference type="Proteomes" id="UP000249341"/>
    </source>
</evidence>
<organism evidence="3 4">
    <name type="scientific">Actinoplanes lutulentus</name>
    <dbReference type="NCBI Taxonomy" id="1287878"/>
    <lineage>
        <taxon>Bacteria</taxon>
        <taxon>Bacillati</taxon>
        <taxon>Actinomycetota</taxon>
        <taxon>Actinomycetes</taxon>
        <taxon>Micromonosporales</taxon>
        <taxon>Micromonosporaceae</taxon>
        <taxon>Actinoplanes</taxon>
    </lineage>
</organism>
<dbReference type="OrthoDB" id="3298837at2"/>
<keyword evidence="1" id="KW-0812">Transmembrane</keyword>